<keyword evidence="7" id="KW-0472">Membrane</keyword>
<dbReference type="GO" id="GO:0004497">
    <property type="term" value="F:monooxygenase activity"/>
    <property type="evidence" value="ECO:0007669"/>
    <property type="project" value="UniProtKB-KW"/>
</dbReference>
<protein>
    <submittedName>
        <fullName evidence="8">Cytochrome P450 monooxygenase gsfF</fullName>
    </submittedName>
</protein>
<evidence type="ECO:0000313" key="9">
    <source>
        <dbReference type="Proteomes" id="UP000481288"/>
    </source>
</evidence>
<dbReference type="Pfam" id="PF00067">
    <property type="entry name" value="p450"/>
    <property type="match status" value="1"/>
</dbReference>
<evidence type="ECO:0000256" key="5">
    <source>
        <dbReference type="PIRSR" id="PIRSR602403-1"/>
    </source>
</evidence>
<dbReference type="InterPro" id="IPR036396">
    <property type="entry name" value="Cyt_P450_sf"/>
</dbReference>
<evidence type="ECO:0000256" key="4">
    <source>
        <dbReference type="ARBA" id="ARBA00023004"/>
    </source>
</evidence>
<dbReference type="AlphaFoldDB" id="A0A7D8UPX0"/>
<comment type="similarity">
    <text evidence="2 6">Belongs to the cytochrome P450 family.</text>
</comment>
<keyword evidence="6 8" id="KW-0503">Monooxygenase</keyword>
<dbReference type="EMBL" id="QGMG01000367">
    <property type="protein sequence ID" value="TVY54176.1"/>
    <property type="molecule type" value="Genomic_DNA"/>
</dbReference>
<evidence type="ECO:0000256" key="3">
    <source>
        <dbReference type="ARBA" id="ARBA00022723"/>
    </source>
</evidence>
<dbReference type="InterPro" id="IPR017972">
    <property type="entry name" value="Cyt_P450_CS"/>
</dbReference>
<keyword evidence="6" id="KW-0560">Oxidoreductase</keyword>
<comment type="cofactor">
    <cofactor evidence="1 5">
        <name>heme</name>
        <dbReference type="ChEBI" id="CHEBI:30413"/>
    </cofactor>
</comment>
<keyword evidence="4 5" id="KW-0408">Iron</keyword>
<reference evidence="8 9" key="1">
    <citation type="submission" date="2018-05" db="EMBL/GenBank/DDBJ databases">
        <title>Whole genome sequencing for identification of molecular markers to develop diagnostic detection tools for the regulated plant pathogen Lachnellula willkommii.</title>
        <authorList>
            <person name="Giroux E."/>
            <person name="Bilodeau G."/>
        </authorList>
    </citation>
    <scope>NUCLEOTIDE SEQUENCE [LARGE SCALE GENOMIC DNA]</scope>
    <source>
        <strain evidence="8 9">CBS 625.97</strain>
    </source>
</reference>
<dbReference type="Proteomes" id="UP000481288">
    <property type="component" value="Unassembled WGS sequence"/>
</dbReference>
<dbReference type="GO" id="GO:0016705">
    <property type="term" value="F:oxidoreductase activity, acting on paired donors, with incorporation or reduction of molecular oxygen"/>
    <property type="evidence" value="ECO:0007669"/>
    <property type="project" value="InterPro"/>
</dbReference>
<dbReference type="PRINTS" id="PR00385">
    <property type="entry name" value="P450"/>
</dbReference>
<comment type="caution">
    <text evidence="8">The sequence shown here is derived from an EMBL/GenBank/DDBJ whole genome shotgun (WGS) entry which is preliminary data.</text>
</comment>
<evidence type="ECO:0000256" key="6">
    <source>
        <dbReference type="RuleBase" id="RU000461"/>
    </source>
</evidence>
<sequence length="506" mass="56894">MLLQQLSVASTLLLVITLVISILFSRLVYNIFLHPLAKFPGPWYASATSFTSAVASVLHFEPQWLLKITKAYGTNVPIRISPNMLLLPKPTALKSIYWDPKCNEKASMFGSGVLGPPHLFTICDAEEHRVMRKALAGPHWSMSYLKNSLESKIDNVIRLFVQNMTEKADKQVQINFSNKVAEFAADIMTVFTFGEPWGFVQNDRDERHLLSDWHKGLHFFAIASHWRTFRENILPISWVQWWLLPKTSNESGVGYIMAQSDREVTQREKMQLSINIDKQDFLQHCLDARIKKKPLTPVQVRASVNLLLQAGADPTGTSIGSTLRFLSTHPSAQARVLKEVWGADQAGLLSTPVKMEETRAHLPYLVACIKETTRLEPPATNTFARVVGKEGKVIDGFEIPAGTDITSCAYVVQRDPVLYAPDPDSFRPERWLESIEKSSEMEAGSFVFGMGPRGCIGKDVALMALYKLLPETLRRFELELLNKGTFVVVGGIAYNKDFIVKIKARE</sequence>
<proteinExistence type="inferred from homology"/>
<dbReference type="SUPFAM" id="SSF48264">
    <property type="entry name" value="Cytochrome P450"/>
    <property type="match status" value="1"/>
</dbReference>
<dbReference type="PRINTS" id="PR00465">
    <property type="entry name" value="EP450IV"/>
</dbReference>
<dbReference type="Gene3D" id="1.10.630.10">
    <property type="entry name" value="Cytochrome P450"/>
    <property type="match status" value="1"/>
</dbReference>
<dbReference type="GO" id="GO:0020037">
    <property type="term" value="F:heme binding"/>
    <property type="evidence" value="ECO:0007669"/>
    <property type="project" value="InterPro"/>
</dbReference>
<evidence type="ECO:0000313" key="8">
    <source>
        <dbReference type="EMBL" id="TVY54176.1"/>
    </source>
</evidence>
<dbReference type="InterPro" id="IPR002403">
    <property type="entry name" value="Cyt_P450_E_grp-IV"/>
</dbReference>
<dbReference type="GO" id="GO:0005506">
    <property type="term" value="F:iron ion binding"/>
    <property type="evidence" value="ECO:0007669"/>
    <property type="project" value="InterPro"/>
</dbReference>
<dbReference type="InterPro" id="IPR001128">
    <property type="entry name" value="Cyt_P450"/>
</dbReference>
<accession>A0A7D8UPX0</accession>
<gene>
    <name evidence="8" type="primary">gsfF_0</name>
    <name evidence="8" type="ORF">LCER1_G004594</name>
</gene>
<keyword evidence="7" id="KW-0812">Transmembrane</keyword>
<organism evidence="8 9">
    <name type="scientific">Lachnellula cervina</name>
    <dbReference type="NCBI Taxonomy" id="1316786"/>
    <lineage>
        <taxon>Eukaryota</taxon>
        <taxon>Fungi</taxon>
        <taxon>Dikarya</taxon>
        <taxon>Ascomycota</taxon>
        <taxon>Pezizomycotina</taxon>
        <taxon>Leotiomycetes</taxon>
        <taxon>Helotiales</taxon>
        <taxon>Lachnaceae</taxon>
        <taxon>Lachnellula</taxon>
    </lineage>
</organism>
<dbReference type="PANTHER" id="PTHR24305:SF232">
    <property type="entry name" value="P450, PUTATIVE (EUROFUNG)-RELATED"/>
    <property type="match status" value="1"/>
</dbReference>
<evidence type="ECO:0000256" key="7">
    <source>
        <dbReference type="SAM" id="Phobius"/>
    </source>
</evidence>
<keyword evidence="3 5" id="KW-0479">Metal-binding</keyword>
<keyword evidence="7" id="KW-1133">Transmembrane helix</keyword>
<keyword evidence="9" id="KW-1185">Reference proteome</keyword>
<dbReference type="InterPro" id="IPR050121">
    <property type="entry name" value="Cytochrome_P450_monoxygenase"/>
</dbReference>
<evidence type="ECO:0000256" key="2">
    <source>
        <dbReference type="ARBA" id="ARBA00010617"/>
    </source>
</evidence>
<feature type="binding site" description="axial binding residue" evidence="5">
    <location>
        <position position="455"/>
    </location>
    <ligand>
        <name>heme</name>
        <dbReference type="ChEBI" id="CHEBI:30413"/>
    </ligand>
    <ligandPart>
        <name>Fe</name>
        <dbReference type="ChEBI" id="CHEBI:18248"/>
    </ligandPart>
</feature>
<keyword evidence="5 6" id="KW-0349">Heme</keyword>
<name>A0A7D8UPX0_9HELO</name>
<dbReference type="PANTHER" id="PTHR24305">
    <property type="entry name" value="CYTOCHROME P450"/>
    <property type="match status" value="1"/>
</dbReference>
<feature type="transmembrane region" description="Helical" evidence="7">
    <location>
        <begin position="6"/>
        <end position="29"/>
    </location>
</feature>
<dbReference type="OrthoDB" id="3934656at2759"/>
<dbReference type="PROSITE" id="PS00086">
    <property type="entry name" value="CYTOCHROME_P450"/>
    <property type="match status" value="1"/>
</dbReference>
<evidence type="ECO:0000256" key="1">
    <source>
        <dbReference type="ARBA" id="ARBA00001971"/>
    </source>
</evidence>